<evidence type="ECO:0000256" key="3">
    <source>
        <dbReference type="ARBA" id="ARBA00022475"/>
    </source>
</evidence>
<comment type="caution">
    <text evidence="9">The sequence shown here is derived from an EMBL/GenBank/DDBJ whole genome shotgun (WGS) entry which is preliminary data.</text>
</comment>
<dbReference type="Pfam" id="PF00528">
    <property type="entry name" value="BPD_transp_1"/>
    <property type="match status" value="1"/>
</dbReference>
<dbReference type="PANTHER" id="PTHR43744:SF12">
    <property type="entry name" value="ABC TRANSPORTER PERMEASE PROTEIN MG189-RELATED"/>
    <property type="match status" value="1"/>
</dbReference>
<feature type="transmembrane region" description="Helical" evidence="7">
    <location>
        <begin position="253"/>
        <end position="272"/>
    </location>
</feature>
<dbReference type="Gene3D" id="1.10.3720.10">
    <property type="entry name" value="MetI-like"/>
    <property type="match status" value="1"/>
</dbReference>
<keyword evidence="10" id="KW-1185">Reference proteome</keyword>
<evidence type="ECO:0000256" key="4">
    <source>
        <dbReference type="ARBA" id="ARBA00022692"/>
    </source>
</evidence>
<dbReference type="GO" id="GO:0055085">
    <property type="term" value="P:transmembrane transport"/>
    <property type="evidence" value="ECO:0007669"/>
    <property type="project" value="InterPro"/>
</dbReference>
<evidence type="ECO:0000259" key="8">
    <source>
        <dbReference type="PROSITE" id="PS50928"/>
    </source>
</evidence>
<feature type="transmembrane region" description="Helical" evidence="7">
    <location>
        <begin position="114"/>
        <end position="137"/>
    </location>
</feature>
<keyword evidence="4 7" id="KW-0812">Transmembrane</keyword>
<protein>
    <submittedName>
        <fullName evidence="9">ABC-type sugar transport system, permease component</fullName>
    </submittedName>
</protein>
<dbReference type="Proteomes" id="UP000014155">
    <property type="component" value="Unassembled WGS sequence"/>
</dbReference>
<keyword evidence="6 7" id="KW-0472">Membrane</keyword>
<comment type="similarity">
    <text evidence="7">Belongs to the binding-protein-dependent transport system permease family.</text>
</comment>
<comment type="subcellular location">
    <subcellularLocation>
        <location evidence="1 7">Cell membrane</location>
        <topology evidence="1 7">Multi-pass membrane protein</topology>
    </subcellularLocation>
</comment>
<keyword evidence="9" id="KW-0762">Sugar transport</keyword>
<sequence>MNNYNKYKKIIGKILIYLALLLISFLFILPFWQIVSTSLKTFLETTEYPQKFFPKVPQWKNYYYAFVKNADIWPVFLWLKNTVFTTLMVVIGNVLSGLLIAYGFARFNGRGKNIWFMLILSTMLIPVHSTLVPLFMVYKVFNWYNTFLPIIVPPFFGFAVYIFLLRQFIMGIPKELDEAATIDGASPVGILFRIIVPLAKPSVIAVGVMCFIAAWGDFFTPLIFLSDIKKYTISVGVSIMQSQMRMNLTDTHLIACVITVVTLPSLIIFFAAQKYFVSGLTLGAVKG</sequence>
<keyword evidence="2 7" id="KW-0813">Transport</keyword>
<evidence type="ECO:0000256" key="6">
    <source>
        <dbReference type="ARBA" id="ARBA00023136"/>
    </source>
</evidence>
<proteinExistence type="inferred from homology"/>
<dbReference type="eggNOG" id="COG0395">
    <property type="taxonomic scope" value="Bacteria"/>
</dbReference>
<evidence type="ECO:0000256" key="1">
    <source>
        <dbReference type="ARBA" id="ARBA00004651"/>
    </source>
</evidence>
<organism evidence="9 10">
    <name type="scientific">Ruminiclostridium cellobioparum subsp. termitidis CT1112</name>
    <dbReference type="NCBI Taxonomy" id="1195236"/>
    <lineage>
        <taxon>Bacteria</taxon>
        <taxon>Bacillati</taxon>
        <taxon>Bacillota</taxon>
        <taxon>Clostridia</taxon>
        <taxon>Eubacteriales</taxon>
        <taxon>Oscillospiraceae</taxon>
        <taxon>Ruminiclostridium</taxon>
    </lineage>
</organism>
<evidence type="ECO:0000256" key="5">
    <source>
        <dbReference type="ARBA" id="ARBA00022989"/>
    </source>
</evidence>
<dbReference type="STRING" id="1195236.CTER_3209"/>
<evidence type="ECO:0000256" key="7">
    <source>
        <dbReference type="RuleBase" id="RU363032"/>
    </source>
</evidence>
<dbReference type="InterPro" id="IPR035906">
    <property type="entry name" value="MetI-like_sf"/>
</dbReference>
<dbReference type="AlphaFoldDB" id="S0FH56"/>
<dbReference type="PATRIC" id="fig|1195236.3.peg.3432"/>
<feature type="transmembrane region" description="Helical" evidence="7">
    <location>
        <begin position="14"/>
        <end position="35"/>
    </location>
</feature>
<dbReference type="PROSITE" id="PS50928">
    <property type="entry name" value="ABC_TM1"/>
    <property type="match status" value="1"/>
</dbReference>
<gene>
    <name evidence="9" type="ORF">CTER_3209</name>
</gene>
<dbReference type="InterPro" id="IPR000515">
    <property type="entry name" value="MetI-like"/>
</dbReference>
<evidence type="ECO:0000256" key="2">
    <source>
        <dbReference type="ARBA" id="ARBA00022448"/>
    </source>
</evidence>
<keyword evidence="3" id="KW-1003">Cell membrane</keyword>
<dbReference type="SUPFAM" id="SSF161098">
    <property type="entry name" value="MetI-like"/>
    <property type="match status" value="1"/>
</dbReference>
<name>S0FH56_RUMCE</name>
<dbReference type="RefSeq" id="WP_004627235.1">
    <property type="nucleotide sequence ID" value="NZ_AORV01000044.1"/>
</dbReference>
<keyword evidence="5 7" id="KW-1133">Transmembrane helix</keyword>
<accession>S0FH56</accession>
<feature type="transmembrane region" description="Helical" evidence="7">
    <location>
        <begin position="83"/>
        <end position="102"/>
    </location>
</feature>
<dbReference type="CDD" id="cd06261">
    <property type="entry name" value="TM_PBP2"/>
    <property type="match status" value="1"/>
</dbReference>
<dbReference type="EMBL" id="AORV01000044">
    <property type="protein sequence ID" value="EMS70990.1"/>
    <property type="molecule type" value="Genomic_DNA"/>
</dbReference>
<evidence type="ECO:0000313" key="9">
    <source>
        <dbReference type="EMBL" id="EMS70990.1"/>
    </source>
</evidence>
<feature type="transmembrane region" description="Helical" evidence="7">
    <location>
        <begin position="143"/>
        <end position="164"/>
    </location>
</feature>
<evidence type="ECO:0000313" key="10">
    <source>
        <dbReference type="Proteomes" id="UP000014155"/>
    </source>
</evidence>
<dbReference type="PANTHER" id="PTHR43744">
    <property type="entry name" value="ABC TRANSPORTER PERMEASE PROTEIN MG189-RELATED-RELATED"/>
    <property type="match status" value="1"/>
</dbReference>
<feature type="domain" description="ABC transmembrane type-1" evidence="8">
    <location>
        <begin position="79"/>
        <end position="272"/>
    </location>
</feature>
<reference evidence="9 10" key="1">
    <citation type="journal article" date="2013" name="Genome Announc.">
        <title>Draft Genome Sequence of the Cellulolytic, Mesophilic, Anaerobic Bacterium Clostridium termitidis Strain CT1112 (DSM 5398).</title>
        <authorList>
            <person name="Lal S."/>
            <person name="Ramachandran U."/>
            <person name="Zhang X."/>
            <person name="Munir R."/>
            <person name="Sparling R."/>
            <person name="Levin D.B."/>
        </authorList>
    </citation>
    <scope>NUCLEOTIDE SEQUENCE [LARGE SCALE GENOMIC DNA]</scope>
    <source>
        <strain evidence="9 10">CT1112</strain>
    </source>
</reference>
<feature type="transmembrane region" description="Helical" evidence="7">
    <location>
        <begin position="202"/>
        <end position="225"/>
    </location>
</feature>
<dbReference type="GO" id="GO:0005886">
    <property type="term" value="C:plasma membrane"/>
    <property type="evidence" value="ECO:0007669"/>
    <property type="project" value="UniProtKB-SubCell"/>
</dbReference>